<accession>A0A9W6X846</accession>
<sequence>MLYDDATIKRVLRAARTGQDWRSVAANNDVNRRTACRWIAAAQESEGWVASPREPRGGRRNAKITDAHVDYLIAPLDENCYLTLDEMVDALEARFSLKVSRQTIKHHIDGRMYTMKQTHRDNNYRNLERNKLLRRDYVVNLLTYKAAGKTIFYVDDTNFNLWCSRRRGRSLKGKRAVDKNTTSKGSNIHVIGYISENGLAYSEKRFGSFTPEKCNEFMRRLLRHISLTNPLDNVVIVADNAPCHANVEDVFEEAAFSDAKLLRLGCYSPMLNPIENCFSTFKSMVKRVFARHRQAILDVPPYRTIKEHREEYLLMAADLLLDEAITPGLCHSRALHTIKFHAAAIQLKDMPVDQ</sequence>
<dbReference type="NCBIfam" id="NF033545">
    <property type="entry name" value="transpos_IS630"/>
    <property type="match status" value="1"/>
</dbReference>
<dbReference type="Gene3D" id="3.30.420.10">
    <property type="entry name" value="Ribonuclease H-like superfamily/Ribonuclease H"/>
    <property type="match status" value="1"/>
</dbReference>
<dbReference type="SUPFAM" id="SSF46689">
    <property type="entry name" value="Homeodomain-like"/>
    <property type="match status" value="1"/>
</dbReference>
<dbReference type="InterPro" id="IPR038717">
    <property type="entry name" value="Tc1-like_DDE_dom"/>
</dbReference>
<dbReference type="GO" id="GO:0003676">
    <property type="term" value="F:nucleic acid binding"/>
    <property type="evidence" value="ECO:0007669"/>
    <property type="project" value="InterPro"/>
</dbReference>
<gene>
    <name evidence="2" type="ORF">Pfra01_000828500</name>
</gene>
<dbReference type="EMBL" id="BSXT01000738">
    <property type="protein sequence ID" value="GMF33418.1"/>
    <property type="molecule type" value="Genomic_DNA"/>
</dbReference>
<dbReference type="InterPro" id="IPR047655">
    <property type="entry name" value="Transpos_IS630-like"/>
</dbReference>
<dbReference type="PANTHER" id="PTHR46564:SF1">
    <property type="entry name" value="TRANSPOSASE"/>
    <property type="match status" value="1"/>
</dbReference>
<dbReference type="AlphaFoldDB" id="A0A9W6X846"/>
<dbReference type="OrthoDB" id="110005at2759"/>
<dbReference type="Pfam" id="PF13358">
    <property type="entry name" value="DDE_3"/>
    <property type="match status" value="1"/>
</dbReference>
<evidence type="ECO:0000313" key="2">
    <source>
        <dbReference type="EMBL" id="GMF33418.1"/>
    </source>
</evidence>
<proteinExistence type="predicted"/>
<dbReference type="PANTHER" id="PTHR46564">
    <property type="entry name" value="TRANSPOSASE"/>
    <property type="match status" value="1"/>
</dbReference>
<evidence type="ECO:0000259" key="1">
    <source>
        <dbReference type="Pfam" id="PF13358"/>
    </source>
</evidence>
<reference evidence="2" key="1">
    <citation type="submission" date="2023-04" db="EMBL/GenBank/DDBJ databases">
        <title>Phytophthora fragariaefolia NBRC 109709.</title>
        <authorList>
            <person name="Ichikawa N."/>
            <person name="Sato H."/>
            <person name="Tonouchi N."/>
        </authorList>
    </citation>
    <scope>NUCLEOTIDE SEQUENCE</scope>
    <source>
        <strain evidence="2">NBRC 109709</strain>
    </source>
</reference>
<dbReference type="Proteomes" id="UP001165121">
    <property type="component" value="Unassembled WGS sequence"/>
</dbReference>
<dbReference type="InterPro" id="IPR009057">
    <property type="entry name" value="Homeodomain-like_sf"/>
</dbReference>
<dbReference type="InterPro" id="IPR036397">
    <property type="entry name" value="RNaseH_sf"/>
</dbReference>
<protein>
    <submittedName>
        <fullName evidence="2">Unnamed protein product</fullName>
    </submittedName>
</protein>
<keyword evidence="3" id="KW-1185">Reference proteome</keyword>
<comment type="caution">
    <text evidence="2">The sequence shown here is derived from an EMBL/GenBank/DDBJ whole genome shotgun (WGS) entry which is preliminary data.</text>
</comment>
<feature type="domain" description="Tc1-like transposase DDE" evidence="1">
    <location>
        <begin position="151"/>
        <end position="287"/>
    </location>
</feature>
<name>A0A9W6X846_9STRA</name>
<evidence type="ECO:0000313" key="3">
    <source>
        <dbReference type="Proteomes" id="UP001165121"/>
    </source>
</evidence>
<organism evidence="2 3">
    <name type="scientific">Phytophthora fragariaefolia</name>
    <dbReference type="NCBI Taxonomy" id="1490495"/>
    <lineage>
        <taxon>Eukaryota</taxon>
        <taxon>Sar</taxon>
        <taxon>Stramenopiles</taxon>
        <taxon>Oomycota</taxon>
        <taxon>Peronosporomycetes</taxon>
        <taxon>Peronosporales</taxon>
        <taxon>Peronosporaceae</taxon>
        <taxon>Phytophthora</taxon>
    </lineage>
</organism>